<evidence type="ECO:0000256" key="1">
    <source>
        <dbReference type="ARBA" id="ARBA00007705"/>
    </source>
</evidence>
<dbReference type="InterPro" id="IPR008918">
    <property type="entry name" value="HhH2"/>
</dbReference>
<dbReference type="PRINTS" id="PR00868">
    <property type="entry name" value="DNAPOLI"/>
</dbReference>
<evidence type="ECO:0000256" key="9">
    <source>
        <dbReference type="ARBA" id="ARBA00023125"/>
    </source>
</evidence>
<keyword evidence="5" id="KW-0548">Nucleotidyltransferase</keyword>
<name>A0A0X8JSC9_9BACT</name>
<dbReference type="Gene3D" id="3.40.50.1010">
    <property type="entry name" value="5'-nuclease"/>
    <property type="match status" value="1"/>
</dbReference>
<dbReference type="InterPro" id="IPR020046">
    <property type="entry name" value="5-3_exonucl_a-hlix_arch_N"/>
</dbReference>
<feature type="domain" description="DNA-directed DNA polymerase family A palm" evidence="13">
    <location>
        <begin position="608"/>
        <end position="812"/>
    </location>
</feature>
<dbReference type="CDD" id="cd09898">
    <property type="entry name" value="H3TH_53EXO"/>
    <property type="match status" value="1"/>
</dbReference>
<comment type="catalytic activity">
    <reaction evidence="11">
        <text>DNA(n) + a 2'-deoxyribonucleoside 5'-triphosphate = DNA(n+1) + diphosphate</text>
        <dbReference type="Rhea" id="RHEA:22508"/>
        <dbReference type="Rhea" id="RHEA-COMP:17339"/>
        <dbReference type="Rhea" id="RHEA-COMP:17340"/>
        <dbReference type="ChEBI" id="CHEBI:33019"/>
        <dbReference type="ChEBI" id="CHEBI:61560"/>
        <dbReference type="ChEBI" id="CHEBI:173112"/>
        <dbReference type="EC" id="2.7.7.7"/>
    </reaction>
</comment>
<dbReference type="SMART" id="SM00279">
    <property type="entry name" value="HhH2"/>
    <property type="match status" value="1"/>
</dbReference>
<dbReference type="FunFam" id="1.10.150.20:FF:000002">
    <property type="entry name" value="DNA polymerase I"/>
    <property type="match status" value="1"/>
</dbReference>
<evidence type="ECO:0000256" key="6">
    <source>
        <dbReference type="ARBA" id="ARBA00022705"/>
    </source>
</evidence>
<dbReference type="EMBL" id="CP014230">
    <property type="protein sequence ID" value="AMD93998.1"/>
    <property type="molecule type" value="Genomic_DNA"/>
</dbReference>
<gene>
    <name evidence="14" type="ORF">AXF15_03990</name>
</gene>
<dbReference type="Gene3D" id="1.10.150.20">
    <property type="entry name" value="5' to 3' exonuclease, C-terminal subdomain"/>
    <property type="match status" value="2"/>
</dbReference>
<dbReference type="Pfam" id="PF02739">
    <property type="entry name" value="5_3_exonuc_N"/>
    <property type="match status" value="1"/>
</dbReference>
<dbReference type="SUPFAM" id="SSF47807">
    <property type="entry name" value="5' to 3' exonuclease, C-terminal subdomain"/>
    <property type="match status" value="1"/>
</dbReference>
<dbReference type="SMART" id="SM00475">
    <property type="entry name" value="53EXOc"/>
    <property type="match status" value="1"/>
</dbReference>
<comment type="similarity">
    <text evidence="1">Belongs to the DNA polymerase type-A family.</text>
</comment>
<dbReference type="Pfam" id="PF00476">
    <property type="entry name" value="DNA_pol_A"/>
    <property type="match status" value="1"/>
</dbReference>
<dbReference type="STRING" id="888061.AXF15_03990"/>
<dbReference type="Gene3D" id="1.20.1060.10">
    <property type="entry name" value="Taq DNA Polymerase, Chain T, domain 4"/>
    <property type="match status" value="1"/>
</dbReference>
<dbReference type="EC" id="2.7.7.7" evidence="2"/>
<keyword evidence="6" id="KW-0235">DNA replication</keyword>
<dbReference type="Pfam" id="PF01367">
    <property type="entry name" value="5_3_exonuc"/>
    <property type="match status" value="1"/>
</dbReference>
<dbReference type="InterPro" id="IPR001098">
    <property type="entry name" value="DNA-dir_DNA_pol_A_palm_dom"/>
</dbReference>
<dbReference type="CDD" id="cd09859">
    <property type="entry name" value="PIN_53EXO"/>
    <property type="match status" value="1"/>
</dbReference>
<dbReference type="InterPro" id="IPR036397">
    <property type="entry name" value="RNaseH_sf"/>
</dbReference>
<dbReference type="GO" id="GO:0003887">
    <property type="term" value="F:DNA-directed DNA polymerase activity"/>
    <property type="evidence" value="ECO:0007669"/>
    <property type="project" value="UniProtKB-KW"/>
</dbReference>
<dbReference type="InterPro" id="IPR029060">
    <property type="entry name" value="PIN-like_dom_sf"/>
</dbReference>
<dbReference type="SUPFAM" id="SSF56672">
    <property type="entry name" value="DNA/RNA polymerases"/>
    <property type="match status" value="1"/>
</dbReference>
<evidence type="ECO:0000256" key="7">
    <source>
        <dbReference type="ARBA" id="ARBA00022763"/>
    </source>
</evidence>
<organism evidence="14 15">
    <name type="scientific">Desulfomicrobium orale DSM 12838</name>
    <dbReference type="NCBI Taxonomy" id="888061"/>
    <lineage>
        <taxon>Bacteria</taxon>
        <taxon>Pseudomonadati</taxon>
        <taxon>Thermodesulfobacteriota</taxon>
        <taxon>Desulfovibrionia</taxon>
        <taxon>Desulfovibrionales</taxon>
        <taxon>Desulfomicrobiaceae</taxon>
        <taxon>Desulfomicrobium</taxon>
    </lineage>
</organism>
<dbReference type="InterPro" id="IPR002421">
    <property type="entry name" value="5-3_exonuclease"/>
</dbReference>
<dbReference type="PANTHER" id="PTHR10133:SF27">
    <property type="entry name" value="DNA POLYMERASE NU"/>
    <property type="match status" value="1"/>
</dbReference>
<keyword evidence="9" id="KW-0238">DNA-binding</keyword>
<dbReference type="GO" id="GO:0003677">
    <property type="term" value="F:DNA binding"/>
    <property type="evidence" value="ECO:0007669"/>
    <property type="project" value="UniProtKB-KW"/>
</dbReference>
<dbReference type="InterPro" id="IPR020045">
    <property type="entry name" value="DNA_polI_H3TH"/>
</dbReference>
<dbReference type="PROSITE" id="PS00447">
    <property type="entry name" value="DNA_POLYMERASE_A"/>
    <property type="match status" value="1"/>
</dbReference>
<accession>A0A0X8JSC9</accession>
<feature type="domain" description="5'-3' exonuclease" evidence="12">
    <location>
        <begin position="12"/>
        <end position="267"/>
    </location>
</feature>
<dbReference type="CDD" id="cd08637">
    <property type="entry name" value="DNA_pol_A_pol_I_C"/>
    <property type="match status" value="1"/>
</dbReference>
<dbReference type="AlphaFoldDB" id="A0A0X8JSC9"/>
<evidence type="ECO:0000256" key="8">
    <source>
        <dbReference type="ARBA" id="ARBA00022932"/>
    </source>
</evidence>
<protein>
    <recommendedName>
        <fullName evidence="3">DNA polymerase I</fullName>
        <ecNumber evidence="2">2.7.7.7</ecNumber>
    </recommendedName>
</protein>
<dbReference type="FunFam" id="1.20.1060.10:FF:000001">
    <property type="entry name" value="DNA polymerase I"/>
    <property type="match status" value="1"/>
</dbReference>
<evidence type="ECO:0000256" key="10">
    <source>
        <dbReference type="ARBA" id="ARBA00023204"/>
    </source>
</evidence>
<dbReference type="OrthoDB" id="9806424at2"/>
<keyword evidence="8" id="KW-0239">DNA-directed DNA polymerase</keyword>
<evidence type="ECO:0000256" key="2">
    <source>
        <dbReference type="ARBA" id="ARBA00012417"/>
    </source>
</evidence>
<sequence length="848" mass="93507">MTLKARLGLKAGPLFLIDGHAFIYRGFYAYPDFKRADGFPTSAMFMVFKLVLKLLREEHPAYLAFVADGRGPTFRNSLFPDYKANRPGMPEALAVQIEPLKEGLRLLGVPVVEAEEVEADDCIASLAGRFKGELSVVIVGADKDLRQCLDTDVIMWDPSQSREKIITLDGFMEETGLTPDQWADYQAMIGDSADNIPGIPKVGPKTAMGLLRRFPNLDLLRENFDRLTAREQTLLGPHMETVFMYRELTALRTDQCAAVRLEDLAVKPVDQAGAARFLREYEFRSLSAELEALAGPSAGSADPAPVETPPAEWAAPARVDRVENLAGREAALCAVEDSWLLGTDRGDFMFTGGVGELARALEGATLYVPSYKALLEAGVFDTSRCAEIFDIELAAYLLSPEERNYSLERIRDGLEEELGLRPGGLGQTALAVGRILRSRLAASELLSLMRDLETPLTDVLVRMQRRGVRISRERFGEFLDQVQAELDRLSASIHELAGEEFNIRSSQQLGDILFSRLGLSSRQKTPGGAQSTSSAVLESLAGRHPIVDQVLEFRMYEKLRSTYLEPLPRLADDRDRVHTTFNQLATATGRLSSSNPNLQNIPIRGALGPKMRSCFVASPGNLLVAADYSQIELRVLAHMSGDPTLLAAFAEGDDIHARTARLLFDKTEVTTDERRRAKTINFGLLYGMGPQKLGRELGIGLKEAKEFIAVYFEKLSRVRRFYEEIEESAKALGYVTTLAGRRRMLPEIHSRNVNLAQQARRMAINTVVQGSAADIIKKAMLKVDKSPVIDQAGGVLILQVHDELLLEAPAETARQVGEAVEGVMSSVYALNAPLAVDWSTGPSWNEAH</sequence>
<dbReference type="GO" id="GO:0006302">
    <property type="term" value="P:double-strand break repair"/>
    <property type="evidence" value="ECO:0007669"/>
    <property type="project" value="TreeGrafter"/>
</dbReference>
<dbReference type="FunFam" id="1.10.150.20:FF:000003">
    <property type="entry name" value="DNA polymerase I"/>
    <property type="match status" value="1"/>
</dbReference>
<evidence type="ECO:0000313" key="15">
    <source>
        <dbReference type="Proteomes" id="UP000063964"/>
    </source>
</evidence>
<evidence type="ECO:0000313" key="14">
    <source>
        <dbReference type="EMBL" id="AMD93998.1"/>
    </source>
</evidence>
<evidence type="ECO:0000259" key="12">
    <source>
        <dbReference type="SMART" id="SM00475"/>
    </source>
</evidence>
<evidence type="ECO:0000256" key="4">
    <source>
        <dbReference type="ARBA" id="ARBA00022679"/>
    </source>
</evidence>
<dbReference type="InterPro" id="IPR043502">
    <property type="entry name" value="DNA/RNA_pol_sf"/>
</dbReference>
<dbReference type="Gene3D" id="3.30.70.370">
    <property type="match status" value="1"/>
</dbReference>
<proteinExistence type="inferred from homology"/>
<keyword evidence="4" id="KW-0808">Transferase</keyword>
<dbReference type="GO" id="GO:0006261">
    <property type="term" value="P:DNA-templated DNA replication"/>
    <property type="evidence" value="ECO:0007669"/>
    <property type="project" value="InterPro"/>
</dbReference>
<dbReference type="GO" id="GO:0008409">
    <property type="term" value="F:5'-3' exonuclease activity"/>
    <property type="evidence" value="ECO:0007669"/>
    <property type="project" value="InterPro"/>
</dbReference>
<dbReference type="Proteomes" id="UP000063964">
    <property type="component" value="Chromosome"/>
</dbReference>
<keyword evidence="10" id="KW-0234">DNA repair</keyword>
<dbReference type="KEGG" id="doa:AXF15_03990"/>
<dbReference type="SMART" id="SM00482">
    <property type="entry name" value="POLAc"/>
    <property type="match status" value="1"/>
</dbReference>
<reference evidence="15" key="1">
    <citation type="submission" date="2016-02" db="EMBL/GenBank/DDBJ databases">
        <authorList>
            <person name="Holder M.E."/>
            <person name="Ajami N.J."/>
            <person name="Petrosino J.F."/>
        </authorList>
    </citation>
    <scope>NUCLEOTIDE SEQUENCE [LARGE SCALE GENOMIC DNA]</scope>
    <source>
        <strain evidence="15">DSM 12838</strain>
    </source>
</reference>
<dbReference type="RefSeq" id="WP_066608655.1">
    <property type="nucleotide sequence ID" value="NZ_CP014230.1"/>
</dbReference>
<evidence type="ECO:0000256" key="11">
    <source>
        <dbReference type="ARBA" id="ARBA00049244"/>
    </source>
</evidence>
<dbReference type="SUPFAM" id="SSF88723">
    <property type="entry name" value="PIN domain-like"/>
    <property type="match status" value="1"/>
</dbReference>
<dbReference type="InterPro" id="IPR036279">
    <property type="entry name" value="5-3_exonuclease_C_sf"/>
</dbReference>
<dbReference type="InterPro" id="IPR019760">
    <property type="entry name" value="DNA-dir_DNA_pol_A_CS"/>
</dbReference>
<dbReference type="InterPro" id="IPR002298">
    <property type="entry name" value="DNA_polymerase_A"/>
</dbReference>
<keyword evidence="15" id="KW-1185">Reference proteome</keyword>
<dbReference type="Gene3D" id="3.30.420.10">
    <property type="entry name" value="Ribonuclease H-like superfamily/Ribonuclease H"/>
    <property type="match status" value="1"/>
</dbReference>
<evidence type="ECO:0000256" key="3">
    <source>
        <dbReference type="ARBA" id="ARBA00020311"/>
    </source>
</evidence>
<evidence type="ECO:0000256" key="5">
    <source>
        <dbReference type="ARBA" id="ARBA00022695"/>
    </source>
</evidence>
<evidence type="ECO:0000259" key="13">
    <source>
        <dbReference type="SMART" id="SM00482"/>
    </source>
</evidence>
<dbReference type="PANTHER" id="PTHR10133">
    <property type="entry name" value="DNA POLYMERASE I"/>
    <property type="match status" value="1"/>
</dbReference>
<keyword evidence="7" id="KW-0227">DNA damage</keyword>